<dbReference type="Proteomes" id="UP001151760">
    <property type="component" value="Unassembled WGS sequence"/>
</dbReference>
<comment type="caution">
    <text evidence="2">The sequence shown here is derived from an EMBL/GenBank/DDBJ whole genome shotgun (WGS) entry which is preliminary data.</text>
</comment>
<evidence type="ECO:0000313" key="2">
    <source>
        <dbReference type="EMBL" id="GJT80593.1"/>
    </source>
</evidence>
<protein>
    <submittedName>
        <fullName evidence="2">Retrovirus-related pol polyprotein from transposon TNT 1-94</fullName>
    </submittedName>
</protein>
<proteinExistence type="predicted"/>
<feature type="region of interest" description="Disordered" evidence="1">
    <location>
        <begin position="178"/>
        <end position="207"/>
    </location>
</feature>
<evidence type="ECO:0000256" key="1">
    <source>
        <dbReference type="SAM" id="MobiDB-lite"/>
    </source>
</evidence>
<organism evidence="2 3">
    <name type="scientific">Tanacetum coccineum</name>
    <dbReference type="NCBI Taxonomy" id="301880"/>
    <lineage>
        <taxon>Eukaryota</taxon>
        <taxon>Viridiplantae</taxon>
        <taxon>Streptophyta</taxon>
        <taxon>Embryophyta</taxon>
        <taxon>Tracheophyta</taxon>
        <taxon>Spermatophyta</taxon>
        <taxon>Magnoliopsida</taxon>
        <taxon>eudicotyledons</taxon>
        <taxon>Gunneridae</taxon>
        <taxon>Pentapetalae</taxon>
        <taxon>asterids</taxon>
        <taxon>campanulids</taxon>
        <taxon>Asterales</taxon>
        <taxon>Asteraceae</taxon>
        <taxon>Asteroideae</taxon>
        <taxon>Anthemideae</taxon>
        <taxon>Anthemidinae</taxon>
        <taxon>Tanacetum</taxon>
    </lineage>
</organism>
<sequence>MALTAYTDADHAGCQDTRRSTSGKAEYNAMSGCCAQILWMRSQLSDYGFAYNHIPLYYDNKSVIALCCNNVQHSRSVGKDGREIFGMPIPDALLTNEIKRAPYYGEYLEHVAKYQQFLDEERDKARKKGNERAPANFLSSTHIQHRHPLNLKERNQEKETCPGVEKAKLQWALELSLKDQGERTQGPARPVVFREPDSGIFQPLPETPKRKSLAELFIFQRRTPMPTEPSRIADSPSLDADLAPTDTETESDEEVPGINAGDQDEGHAEPNPGVQDDGQVGLNLGDAAESQPQSSHVVLDWTKLLNIMD</sequence>
<gene>
    <name evidence="2" type="ORF">Tco_1054935</name>
</gene>
<evidence type="ECO:0000313" key="3">
    <source>
        <dbReference type="Proteomes" id="UP001151760"/>
    </source>
</evidence>
<dbReference type="PANTHER" id="PTHR11439:SF509">
    <property type="entry name" value="RNA-DIRECTED DNA POLYMERASE"/>
    <property type="match status" value="1"/>
</dbReference>
<dbReference type="EMBL" id="BQNB010019007">
    <property type="protein sequence ID" value="GJT80593.1"/>
    <property type="molecule type" value="Genomic_DNA"/>
</dbReference>
<dbReference type="CDD" id="cd09272">
    <property type="entry name" value="RNase_HI_RT_Ty1"/>
    <property type="match status" value="1"/>
</dbReference>
<feature type="region of interest" description="Disordered" evidence="1">
    <location>
        <begin position="221"/>
        <end position="295"/>
    </location>
</feature>
<keyword evidence="3" id="KW-1185">Reference proteome</keyword>
<reference evidence="2" key="1">
    <citation type="journal article" date="2022" name="Int. J. Mol. Sci.">
        <title>Draft Genome of Tanacetum Coccineum: Genomic Comparison of Closely Related Tanacetum-Family Plants.</title>
        <authorList>
            <person name="Yamashiro T."/>
            <person name="Shiraishi A."/>
            <person name="Nakayama K."/>
            <person name="Satake H."/>
        </authorList>
    </citation>
    <scope>NUCLEOTIDE SEQUENCE</scope>
</reference>
<name>A0ABQ5GY82_9ASTR</name>
<dbReference type="PANTHER" id="PTHR11439">
    <property type="entry name" value="GAG-POL-RELATED RETROTRANSPOSON"/>
    <property type="match status" value="1"/>
</dbReference>
<reference evidence="2" key="2">
    <citation type="submission" date="2022-01" db="EMBL/GenBank/DDBJ databases">
        <authorList>
            <person name="Yamashiro T."/>
            <person name="Shiraishi A."/>
            <person name="Satake H."/>
            <person name="Nakayama K."/>
        </authorList>
    </citation>
    <scope>NUCLEOTIDE SEQUENCE</scope>
</reference>
<accession>A0ABQ5GY82</accession>